<dbReference type="GO" id="GO:0046983">
    <property type="term" value="F:protein dimerization activity"/>
    <property type="evidence" value="ECO:0007669"/>
    <property type="project" value="InterPro"/>
</dbReference>
<name>A0A8T0WVG6_PANVG</name>
<protein>
    <recommendedName>
        <fullName evidence="7">BHLH domain-containing protein</fullName>
    </recommendedName>
</protein>
<evidence type="ECO:0000256" key="3">
    <source>
        <dbReference type="ARBA" id="ARBA00023015"/>
    </source>
</evidence>
<evidence type="ECO:0000256" key="1">
    <source>
        <dbReference type="ARBA" id="ARBA00004123"/>
    </source>
</evidence>
<feature type="region of interest" description="Disordered" evidence="6">
    <location>
        <begin position="435"/>
        <end position="489"/>
    </location>
</feature>
<feature type="compositionally biased region" description="Pro residues" evidence="6">
    <location>
        <begin position="443"/>
        <end position="452"/>
    </location>
</feature>
<feature type="domain" description="BHLH" evidence="7">
    <location>
        <begin position="67"/>
        <end position="116"/>
    </location>
</feature>
<feature type="region of interest" description="Disordered" evidence="6">
    <location>
        <begin position="37"/>
        <end position="78"/>
    </location>
</feature>
<dbReference type="SUPFAM" id="SSF47459">
    <property type="entry name" value="HLH, helix-loop-helix DNA-binding domain"/>
    <property type="match status" value="1"/>
</dbReference>
<keyword evidence="5" id="KW-0539">Nucleus</keyword>
<feature type="compositionally biased region" description="Low complexity" evidence="6">
    <location>
        <begin position="45"/>
        <end position="66"/>
    </location>
</feature>
<reference evidence="8" key="1">
    <citation type="submission" date="2020-05" db="EMBL/GenBank/DDBJ databases">
        <title>WGS assembly of Panicum virgatum.</title>
        <authorList>
            <person name="Lovell J.T."/>
            <person name="Jenkins J."/>
            <person name="Shu S."/>
            <person name="Juenger T.E."/>
            <person name="Schmutz J."/>
        </authorList>
    </citation>
    <scope>NUCLEOTIDE SEQUENCE</scope>
    <source>
        <strain evidence="8">AP13</strain>
    </source>
</reference>
<gene>
    <name evidence="8" type="ORF">PVAP13_1NG169100</name>
</gene>
<evidence type="ECO:0000313" key="9">
    <source>
        <dbReference type="Proteomes" id="UP000823388"/>
    </source>
</evidence>
<evidence type="ECO:0000313" key="8">
    <source>
        <dbReference type="EMBL" id="KAG2650818.1"/>
    </source>
</evidence>
<dbReference type="Pfam" id="PF22754">
    <property type="entry name" value="bHLH-TF_ACT-like_plant"/>
    <property type="match status" value="1"/>
</dbReference>
<evidence type="ECO:0000256" key="2">
    <source>
        <dbReference type="ARBA" id="ARBA00005510"/>
    </source>
</evidence>
<comment type="similarity">
    <text evidence="2">Belongs to the bHLH protein family.</text>
</comment>
<accession>A0A8T0WVG6</accession>
<evidence type="ECO:0000256" key="6">
    <source>
        <dbReference type="SAM" id="MobiDB-lite"/>
    </source>
</evidence>
<dbReference type="GO" id="GO:0005634">
    <property type="term" value="C:nucleus"/>
    <property type="evidence" value="ECO:0007669"/>
    <property type="project" value="UniProtKB-SubCell"/>
</dbReference>
<dbReference type="InterPro" id="IPR036638">
    <property type="entry name" value="HLH_DNA-bd_sf"/>
</dbReference>
<feature type="region of interest" description="Disordered" evidence="6">
    <location>
        <begin position="396"/>
        <end position="422"/>
    </location>
</feature>
<keyword evidence="3" id="KW-0805">Transcription regulation</keyword>
<dbReference type="EMBL" id="CM029038">
    <property type="protein sequence ID" value="KAG2650818.1"/>
    <property type="molecule type" value="Genomic_DNA"/>
</dbReference>
<dbReference type="GO" id="GO:0003700">
    <property type="term" value="F:DNA-binding transcription factor activity"/>
    <property type="evidence" value="ECO:0007669"/>
    <property type="project" value="TreeGrafter"/>
</dbReference>
<feature type="compositionally biased region" description="Basic and acidic residues" evidence="6">
    <location>
        <begin position="477"/>
        <end position="489"/>
    </location>
</feature>
<evidence type="ECO:0000256" key="5">
    <source>
        <dbReference type="ARBA" id="ARBA00023242"/>
    </source>
</evidence>
<feature type="region of interest" description="Disordered" evidence="6">
    <location>
        <begin position="145"/>
        <end position="190"/>
    </location>
</feature>
<dbReference type="AlphaFoldDB" id="A0A8T0WVG6"/>
<dbReference type="InterPro" id="IPR011598">
    <property type="entry name" value="bHLH_dom"/>
</dbReference>
<keyword evidence="9" id="KW-1185">Reference proteome</keyword>
<dbReference type="SMART" id="SM00353">
    <property type="entry name" value="HLH"/>
    <property type="match status" value="1"/>
</dbReference>
<dbReference type="InterPro" id="IPR051358">
    <property type="entry name" value="TF_AMS/ICE1/BHLH6-like"/>
</dbReference>
<dbReference type="InterPro" id="IPR054502">
    <property type="entry name" value="bHLH-TF_ACT-like_plant"/>
</dbReference>
<evidence type="ECO:0000259" key="7">
    <source>
        <dbReference type="PROSITE" id="PS50888"/>
    </source>
</evidence>
<dbReference type="Pfam" id="PF00010">
    <property type="entry name" value="HLH"/>
    <property type="match status" value="1"/>
</dbReference>
<dbReference type="Proteomes" id="UP000823388">
    <property type="component" value="Chromosome 1N"/>
</dbReference>
<organism evidence="8 9">
    <name type="scientific">Panicum virgatum</name>
    <name type="common">Blackwell switchgrass</name>
    <dbReference type="NCBI Taxonomy" id="38727"/>
    <lineage>
        <taxon>Eukaryota</taxon>
        <taxon>Viridiplantae</taxon>
        <taxon>Streptophyta</taxon>
        <taxon>Embryophyta</taxon>
        <taxon>Tracheophyta</taxon>
        <taxon>Spermatophyta</taxon>
        <taxon>Magnoliopsida</taxon>
        <taxon>Liliopsida</taxon>
        <taxon>Poales</taxon>
        <taxon>Poaceae</taxon>
        <taxon>PACMAD clade</taxon>
        <taxon>Panicoideae</taxon>
        <taxon>Panicodae</taxon>
        <taxon>Paniceae</taxon>
        <taxon>Panicinae</taxon>
        <taxon>Panicum</taxon>
        <taxon>Panicum sect. Hiantes</taxon>
    </lineage>
</organism>
<proteinExistence type="inferred from homology"/>
<dbReference type="PROSITE" id="PS50888">
    <property type="entry name" value="BHLH"/>
    <property type="match status" value="1"/>
</dbReference>
<comment type="caution">
    <text evidence="8">The sequence shown here is derived from an EMBL/GenBank/DDBJ whole genome shotgun (WGS) entry which is preliminary data.</text>
</comment>
<dbReference type="PANTHER" id="PTHR31945">
    <property type="entry name" value="TRANSCRIPTION FACTOR SCREAM2-RELATED"/>
    <property type="match status" value="1"/>
</dbReference>
<dbReference type="PANTHER" id="PTHR31945:SF26">
    <property type="entry name" value="TRANSCRIPTION FACTOR BHLH35"/>
    <property type="match status" value="1"/>
</dbReference>
<sequence length="489" mass="51434">MDPTMGDSLECLLWDCLESEALQSLCIGADGDGGGGGQQHCVGYSSSPDAGSNSSAATAGAGSIGSRPGSSIVATERRRRRRLNDRLYALRSVVPNITKMDKASILRDAIEYILQLQQLERQLLDELGLLEAGAGAHHLLVGTPMPSAGAAEDDDDRAGHAAVSPTRRMKRNPSLSTPAPSSRHCPSSPPVDALQVRVSGAGDKVLVVSVACRHRRDAVAKLCRALEGLRLRVIAANVTAASGTVTHTALVQWLYLHGKCILRVRRSIEQLAGINERGSGPASTTAVMRAPAVGVLRCSDGGLLPRPTVSSSPSPSFLVLLSPSFSVSSSWRIPSTPSLLSRAPLSVCWRRVVGGLWRARPGSTRPRRRRCSSSFPGHGDDGVVVAWLCREAVPDGARTGAPRSRAGTSKRRQTRADRAAAAQIWPSAVMGLRGHPAAASAPMAPPRGPPPHRQGGGHPLCRASSSLPPPLPGSVDAESKTLESARRRG</sequence>
<dbReference type="Gene3D" id="4.10.280.10">
    <property type="entry name" value="Helix-loop-helix DNA-binding domain"/>
    <property type="match status" value="1"/>
</dbReference>
<comment type="subcellular location">
    <subcellularLocation>
        <location evidence="1">Nucleus</location>
    </subcellularLocation>
</comment>
<keyword evidence="4" id="KW-0804">Transcription</keyword>
<dbReference type="GO" id="GO:0043565">
    <property type="term" value="F:sequence-specific DNA binding"/>
    <property type="evidence" value="ECO:0007669"/>
    <property type="project" value="TreeGrafter"/>
</dbReference>
<evidence type="ECO:0000256" key="4">
    <source>
        <dbReference type="ARBA" id="ARBA00023163"/>
    </source>
</evidence>